<evidence type="ECO:0000313" key="8">
    <source>
        <dbReference type="EMBL" id="OCH92719.1"/>
    </source>
</evidence>
<evidence type="ECO:0000259" key="7">
    <source>
        <dbReference type="SMART" id="SM00916"/>
    </source>
</evidence>
<dbReference type="Proteomes" id="UP000250043">
    <property type="component" value="Unassembled WGS sequence"/>
</dbReference>
<evidence type="ECO:0000256" key="5">
    <source>
        <dbReference type="ARBA" id="ARBA00023274"/>
    </source>
</evidence>
<evidence type="ECO:0000256" key="4">
    <source>
        <dbReference type="ARBA" id="ARBA00023128"/>
    </source>
</evidence>
<protein>
    <recommendedName>
        <fullName evidence="6">Large ribosomal subunit protein mL43</fullName>
    </recommendedName>
</protein>
<dbReference type="Pfam" id="PF05047">
    <property type="entry name" value="L51_S25_CI-B8"/>
    <property type="match status" value="1"/>
</dbReference>
<dbReference type="InterPro" id="IPR039927">
    <property type="entry name" value="Ribosomal_mL43"/>
</dbReference>
<evidence type="ECO:0000313" key="9">
    <source>
        <dbReference type="Proteomes" id="UP000250043"/>
    </source>
</evidence>
<keyword evidence="3" id="KW-0689">Ribosomal protein</keyword>
<name>A0A8E2B0Y3_9APHY</name>
<keyword evidence="9" id="KW-1185">Reference proteome</keyword>
<dbReference type="InterPro" id="IPR036249">
    <property type="entry name" value="Thioredoxin-like_sf"/>
</dbReference>
<dbReference type="SUPFAM" id="SSF52833">
    <property type="entry name" value="Thioredoxin-like"/>
    <property type="match status" value="1"/>
</dbReference>
<keyword evidence="4" id="KW-0496">Mitochondrion</keyword>
<feature type="domain" description="Ribosomal protein/NADH dehydrogenase" evidence="7">
    <location>
        <begin position="41"/>
        <end position="114"/>
    </location>
</feature>
<gene>
    <name evidence="8" type="ORF">OBBRIDRAFT_418896</name>
</gene>
<comment type="similarity">
    <text evidence="2">Belongs to the mitochondrion-specific ribosomal protein mL43 family.</text>
</comment>
<dbReference type="InterPro" id="IPR007741">
    <property type="entry name" value="Ribosomal_mL43/mS25/NADH_DH"/>
</dbReference>
<accession>A0A8E2B0Y3</accession>
<evidence type="ECO:0000256" key="3">
    <source>
        <dbReference type="ARBA" id="ARBA00022980"/>
    </source>
</evidence>
<proteinExistence type="inferred from homology"/>
<dbReference type="GO" id="GO:0005762">
    <property type="term" value="C:mitochondrial large ribosomal subunit"/>
    <property type="evidence" value="ECO:0007669"/>
    <property type="project" value="TreeGrafter"/>
</dbReference>
<evidence type="ECO:0000256" key="1">
    <source>
        <dbReference type="ARBA" id="ARBA00004173"/>
    </source>
</evidence>
<keyword evidence="5" id="KW-0687">Ribonucleoprotein</keyword>
<dbReference type="GO" id="GO:0032543">
    <property type="term" value="P:mitochondrial translation"/>
    <property type="evidence" value="ECO:0007669"/>
    <property type="project" value="InterPro"/>
</dbReference>
<dbReference type="SMART" id="SM00916">
    <property type="entry name" value="L51_S25_CI-B8"/>
    <property type="match status" value="1"/>
</dbReference>
<dbReference type="PANTHER" id="PTHR21396:SF2">
    <property type="entry name" value="LARGE RIBOSOMAL SUBUNIT PROTEIN ML43"/>
    <property type="match status" value="1"/>
</dbReference>
<dbReference type="PANTHER" id="PTHR21396">
    <property type="entry name" value="39S RIBOSOMAL PROTEIN L43"/>
    <property type="match status" value="1"/>
</dbReference>
<organism evidence="8 9">
    <name type="scientific">Obba rivulosa</name>
    <dbReference type="NCBI Taxonomy" id="1052685"/>
    <lineage>
        <taxon>Eukaryota</taxon>
        <taxon>Fungi</taxon>
        <taxon>Dikarya</taxon>
        <taxon>Basidiomycota</taxon>
        <taxon>Agaricomycotina</taxon>
        <taxon>Agaricomycetes</taxon>
        <taxon>Polyporales</taxon>
        <taxon>Gelatoporiaceae</taxon>
        <taxon>Obba</taxon>
    </lineage>
</organism>
<dbReference type="EMBL" id="KV722365">
    <property type="protein sequence ID" value="OCH92719.1"/>
    <property type="molecule type" value="Genomic_DNA"/>
</dbReference>
<evidence type="ECO:0000256" key="2">
    <source>
        <dbReference type="ARBA" id="ARBA00006073"/>
    </source>
</evidence>
<dbReference type="GO" id="GO:0003735">
    <property type="term" value="F:structural constituent of ribosome"/>
    <property type="evidence" value="ECO:0007669"/>
    <property type="project" value="InterPro"/>
</dbReference>
<dbReference type="OrthoDB" id="88at2759"/>
<sequence length="147" mass="16744">MASQWVPATRPLFRAALASRPSNGHVAFIPQIRKLVFEFCEKWPSSHNTRTYIERHLEELARANPHVEIVVKQRNQREPIARGFYLNNRDKVVPLNGLEVTGIQQKVQLLLDASGAKIKPLKRRTVESSTEAARGIWSGLHAEPYKI</sequence>
<evidence type="ECO:0000256" key="6">
    <source>
        <dbReference type="ARBA" id="ARBA00035188"/>
    </source>
</evidence>
<dbReference type="AlphaFoldDB" id="A0A8E2B0Y3"/>
<dbReference type="Gene3D" id="3.40.30.10">
    <property type="entry name" value="Glutaredoxin"/>
    <property type="match status" value="1"/>
</dbReference>
<comment type="subcellular location">
    <subcellularLocation>
        <location evidence="1">Mitochondrion</location>
    </subcellularLocation>
</comment>
<reference evidence="8 9" key="1">
    <citation type="submission" date="2016-07" db="EMBL/GenBank/DDBJ databases">
        <title>Draft genome of the white-rot fungus Obba rivulosa 3A-2.</title>
        <authorList>
            <consortium name="DOE Joint Genome Institute"/>
            <person name="Miettinen O."/>
            <person name="Riley R."/>
            <person name="Acob R."/>
            <person name="Barry K."/>
            <person name="Cullen D."/>
            <person name="De Vries R."/>
            <person name="Hainaut M."/>
            <person name="Hatakka A."/>
            <person name="Henrissat B."/>
            <person name="Hilden K."/>
            <person name="Kuo R."/>
            <person name="Labutti K."/>
            <person name="Lipzen A."/>
            <person name="Makela M.R."/>
            <person name="Sandor L."/>
            <person name="Spatafora J.W."/>
            <person name="Grigoriev I.V."/>
            <person name="Hibbett D.S."/>
        </authorList>
    </citation>
    <scope>NUCLEOTIDE SEQUENCE [LARGE SCALE GENOMIC DNA]</scope>
    <source>
        <strain evidence="8 9">3A-2</strain>
    </source>
</reference>